<evidence type="ECO:0000259" key="7">
    <source>
        <dbReference type="PROSITE" id="PS50850"/>
    </source>
</evidence>
<feature type="transmembrane region" description="Helical" evidence="6">
    <location>
        <begin position="345"/>
        <end position="366"/>
    </location>
</feature>
<dbReference type="OrthoDB" id="9812167at2"/>
<comment type="subcellular location">
    <subcellularLocation>
        <location evidence="1">Cell membrane</location>
        <topology evidence="1">Multi-pass membrane protein</topology>
    </subcellularLocation>
</comment>
<dbReference type="Gene3D" id="3.30.470.20">
    <property type="entry name" value="ATP-grasp fold, B domain"/>
    <property type="match status" value="1"/>
</dbReference>
<dbReference type="GO" id="GO:0005886">
    <property type="term" value="C:plasma membrane"/>
    <property type="evidence" value="ECO:0007669"/>
    <property type="project" value="UniProtKB-SubCell"/>
</dbReference>
<dbReference type="InterPro" id="IPR020846">
    <property type="entry name" value="MFS_dom"/>
</dbReference>
<dbReference type="InterPro" id="IPR013815">
    <property type="entry name" value="ATP_grasp_subdomain_1"/>
</dbReference>
<feature type="transmembrane region" description="Helical" evidence="6">
    <location>
        <begin position="99"/>
        <end position="120"/>
    </location>
</feature>
<dbReference type="InterPro" id="IPR036259">
    <property type="entry name" value="MFS_trans_sf"/>
</dbReference>
<comment type="caution">
    <text evidence="8">The sequence shown here is derived from an EMBL/GenBank/DDBJ whole genome shotgun (WGS) entry which is preliminary data.</text>
</comment>
<dbReference type="SUPFAM" id="SSF52009">
    <property type="entry name" value="Phosphohistidine domain"/>
    <property type="match status" value="1"/>
</dbReference>
<reference evidence="8 9" key="1">
    <citation type="submission" date="2018-02" db="EMBL/GenBank/DDBJ databases">
        <title>Genomic Encyclopedia of Archaeal and Bacterial Type Strains, Phase II (KMG-II): from individual species to whole genera.</title>
        <authorList>
            <person name="Goeker M."/>
        </authorList>
    </citation>
    <scope>NUCLEOTIDE SEQUENCE [LARGE SCALE GENOMIC DNA]</scope>
    <source>
        <strain evidence="8 9">DSM 3808</strain>
    </source>
</reference>
<evidence type="ECO:0000256" key="4">
    <source>
        <dbReference type="ARBA" id="ARBA00022989"/>
    </source>
</evidence>
<keyword evidence="4 6" id="KW-1133">Transmembrane helix</keyword>
<proteinExistence type="predicted"/>
<dbReference type="RefSeq" id="WP_104437204.1">
    <property type="nucleotide sequence ID" value="NZ_PTJA01000006.1"/>
</dbReference>
<accession>A0A2S6HS49</accession>
<feature type="transmembrane region" description="Helical" evidence="6">
    <location>
        <begin position="75"/>
        <end position="93"/>
    </location>
</feature>
<dbReference type="InterPro" id="IPR002192">
    <property type="entry name" value="PPDK_AMP/ATP-bd"/>
</dbReference>
<dbReference type="Gene3D" id="1.20.1720.10">
    <property type="entry name" value="Multidrug resistance protein D"/>
    <property type="match status" value="1"/>
</dbReference>
<dbReference type="Pfam" id="PF00391">
    <property type="entry name" value="PEP-utilizers"/>
    <property type="match status" value="1"/>
</dbReference>
<evidence type="ECO:0000256" key="3">
    <source>
        <dbReference type="ARBA" id="ARBA00022692"/>
    </source>
</evidence>
<evidence type="ECO:0000313" key="9">
    <source>
        <dbReference type="Proteomes" id="UP000237749"/>
    </source>
</evidence>
<dbReference type="Gene3D" id="1.20.1250.20">
    <property type="entry name" value="MFS general substrate transporter like domains"/>
    <property type="match status" value="1"/>
</dbReference>
<feature type="transmembrane region" description="Helical" evidence="6">
    <location>
        <begin position="45"/>
        <end position="63"/>
    </location>
</feature>
<name>A0A2S6HS49_9FIRM</name>
<feature type="domain" description="Major facilitator superfamily (MFS) profile" evidence="7">
    <location>
        <begin position="4"/>
        <end position="428"/>
    </location>
</feature>
<dbReference type="Gene3D" id="3.30.1490.20">
    <property type="entry name" value="ATP-grasp fold, A domain"/>
    <property type="match status" value="1"/>
</dbReference>
<keyword evidence="3 6" id="KW-0812">Transmembrane</keyword>
<evidence type="ECO:0000256" key="1">
    <source>
        <dbReference type="ARBA" id="ARBA00004651"/>
    </source>
</evidence>
<dbReference type="SUPFAM" id="SSF103473">
    <property type="entry name" value="MFS general substrate transporter"/>
    <property type="match status" value="1"/>
</dbReference>
<keyword evidence="2" id="KW-0813">Transport</keyword>
<dbReference type="InterPro" id="IPR008279">
    <property type="entry name" value="PEP-util_enz_mobile_dom"/>
</dbReference>
<dbReference type="EMBL" id="PTJA01000006">
    <property type="protein sequence ID" value="PPK80504.1"/>
    <property type="molecule type" value="Genomic_DNA"/>
</dbReference>
<feature type="transmembrane region" description="Helical" evidence="6">
    <location>
        <begin position="132"/>
        <end position="154"/>
    </location>
</feature>
<dbReference type="InterPro" id="IPR051549">
    <property type="entry name" value="PEP_Utilizing_Enz"/>
</dbReference>
<dbReference type="PROSITE" id="PS50850">
    <property type="entry name" value="MFS"/>
    <property type="match status" value="1"/>
</dbReference>
<feature type="transmembrane region" description="Helical" evidence="6">
    <location>
        <begin position="223"/>
        <end position="239"/>
    </location>
</feature>
<dbReference type="Gene3D" id="3.50.30.10">
    <property type="entry name" value="Phosphohistidine domain"/>
    <property type="match status" value="1"/>
</dbReference>
<dbReference type="InterPro" id="IPR011701">
    <property type="entry name" value="MFS"/>
</dbReference>
<feature type="transmembrane region" description="Helical" evidence="6">
    <location>
        <begin position="378"/>
        <end position="395"/>
    </location>
</feature>
<evidence type="ECO:0000256" key="6">
    <source>
        <dbReference type="SAM" id="Phobius"/>
    </source>
</evidence>
<evidence type="ECO:0000256" key="2">
    <source>
        <dbReference type="ARBA" id="ARBA00022448"/>
    </source>
</evidence>
<dbReference type="GO" id="GO:0005524">
    <property type="term" value="F:ATP binding"/>
    <property type="evidence" value="ECO:0007669"/>
    <property type="project" value="InterPro"/>
</dbReference>
<dbReference type="Pfam" id="PF07690">
    <property type="entry name" value="MFS_1"/>
    <property type="match status" value="2"/>
</dbReference>
<keyword evidence="9" id="KW-1185">Reference proteome</keyword>
<dbReference type="GO" id="GO:0022857">
    <property type="term" value="F:transmembrane transporter activity"/>
    <property type="evidence" value="ECO:0007669"/>
    <property type="project" value="InterPro"/>
</dbReference>
<dbReference type="GO" id="GO:0016301">
    <property type="term" value="F:kinase activity"/>
    <property type="evidence" value="ECO:0007669"/>
    <property type="project" value="InterPro"/>
</dbReference>
<dbReference type="AlphaFoldDB" id="A0A2S6HS49"/>
<dbReference type="Pfam" id="PF01326">
    <property type="entry name" value="PPDK_N"/>
    <property type="match status" value="1"/>
</dbReference>
<sequence>MKLSKKITILTGLLLCMGASTVMQTYFSSALPAISRQFQSTAFYSWVHVSYILASSAVILLSSSLCERFGNKNNFIAGSLLFGIGTLAAPFSSSMLQLIAARIIMGIGAGIVVPATYGIIGDQFEKSSYASVFAAFAVVQIITNGLGSLAGGYLPELASWQTIFVILLPIEIISFLLVFRNISAKADPLTKSPLKLQRHILMITAILLLTLGIEFAYRSQYFLLLAGMALLFLVVIKDTRKDNAILPKEFLSDSLLRNLCLQIFLLGAFYNICLAYLPGIMQFTLHMNPDRSGTLLTVFVFAMGIGSVAGGAAKHKEREMIAIGWITCLAGSLLMKSFIVIALTALGLGSGILMSALLGYAATRTVHHAAGVNSMAHLIRNLGGSLGAILFQFTLHFPENYFIEGITIIALSGTASILLAFKYKPGKTLKKEEALSMKYVMKFSEIRKEDILAAGGKGANLGELFNAGFPVPEGFSITSHAFDEYMKRNGFVSSPSGNSLTSEEVAKGQLWKELEDEIADYYHALGPNSKVAVRSSATAEDLPEASFAGQQETYLNIEGLDQLYLSVRKCFASLFSSRATAYRKQTNFDTGKISLSVVVQRMVNSEISGVLFTIDPISKNKSRMMLNASWGLGESIVSGKVTPDIYVYDRNHRQIVEKRLGDKKILVCYSAEGTEERETSLQQQSEFSLTDKQAIEIFELGRKTEQHFQCPQDMEWAISQNRLYLLQARPITTLNVKNSTEIQLTKSQRAVLNNWIEHCPNPLYPLDVKPCQIVDEAKNKVFHELGLSVESELTMADNGLLSLSAGKIHISPKVLKIPFLLSSFNDYSINSAKTNDSFHNIRKELISKERTDLTVLPANALIRQIMELMELSGELAYTRFRYNIFPSVAVSKLIQHDLKKIDKNMNEYDLLSNLSYKTWDLNLKLKKLSAYIQATPGLEQLFMELDRTSPQAIQDFLEHQPDFKAKLQGFLNEFGWKSSSSYCAFGSESWFENLDSLFSMLKVLQNSGRNDDSPVKFQNILTKITTTFSKKKADRLKTKIEEIRAYHVNREESLYMIEMCYGLARRAAFELAKRFPQLFEQEEDIRYLTLDEVYELPGNIADLKELISVRKNNRQKNEALWSGFSIGTKSSHQNTLSGVSGNGGRCRGRVRKILTQQEFDKMQSGDILLCRYTDPSWTPLFVLASAVISDTGGPLSHSAIVAREYNIPAVLGIGNATDLLEDGDEVLVYGDTGKVILLTKKI</sequence>
<evidence type="ECO:0000256" key="5">
    <source>
        <dbReference type="ARBA" id="ARBA00023136"/>
    </source>
</evidence>
<feature type="transmembrane region" description="Helical" evidence="6">
    <location>
        <begin position="259"/>
        <end position="281"/>
    </location>
</feature>
<protein>
    <submittedName>
        <fullName evidence="8">PEP-utilizing family enzyme</fullName>
    </submittedName>
</protein>
<gene>
    <name evidence="8" type="ORF">BXY41_10694</name>
</gene>
<organism evidence="8 9">
    <name type="scientific">Lacrimispora xylanisolvens</name>
    <dbReference type="NCBI Taxonomy" id="384636"/>
    <lineage>
        <taxon>Bacteria</taxon>
        <taxon>Bacillati</taxon>
        <taxon>Bacillota</taxon>
        <taxon>Clostridia</taxon>
        <taxon>Lachnospirales</taxon>
        <taxon>Lachnospiraceae</taxon>
        <taxon>Lacrimispora</taxon>
    </lineage>
</organism>
<dbReference type="CDD" id="cd17321">
    <property type="entry name" value="MFS_MMR_MDR_like"/>
    <property type="match status" value="1"/>
</dbReference>
<dbReference type="PANTHER" id="PTHR43615:SF1">
    <property type="entry name" value="PPDK_N DOMAIN-CONTAINING PROTEIN"/>
    <property type="match status" value="1"/>
</dbReference>
<keyword evidence="5 6" id="KW-0472">Membrane</keyword>
<dbReference type="Proteomes" id="UP000237749">
    <property type="component" value="Unassembled WGS sequence"/>
</dbReference>
<dbReference type="InterPro" id="IPR036637">
    <property type="entry name" value="Phosphohistidine_dom_sf"/>
</dbReference>
<feature type="transmembrane region" description="Helical" evidence="6">
    <location>
        <begin position="401"/>
        <end position="421"/>
    </location>
</feature>
<feature type="transmembrane region" description="Helical" evidence="6">
    <location>
        <begin position="160"/>
        <end position="179"/>
    </location>
</feature>
<dbReference type="SUPFAM" id="SSF56059">
    <property type="entry name" value="Glutathione synthetase ATP-binding domain-like"/>
    <property type="match status" value="1"/>
</dbReference>
<feature type="transmembrane region" description="Helical" evidence="6">
    <location>
        <begin position="200"/>
        <end position="217"/>
    </location>
</feature>
<dbReference type="PANTHER" id="PTHR43615">
    <property type="entry name" value="PHOSPHOENOLPYRUVATE SYNTHASE-RELATED"/>
    <property type="match status" value="1"/>
</dbReference>
<feature type="transmembrane region" description="Helical" evidence="6">
    <location>
        <begin position="293"/>
        <end position="313"/>
    </location>
</feature>
<evidence type="ECO:0000313" key="8">
    <source>
        <dbReference type="EMBL" id="PPK80504.1"/>
    </source>
</evidence>